<evidence type="ECO:0000256" key="5">
    <source>
        <dbReference type="ARBA" id="ARBA00023136"/>
    </source>
</evidence>
<dbReference type="RefSeq" id="WP_281092416.1">
    <property type="nucleotide sequence ID" value="NZ_JARYZI010000001.1"/>
</dbReference>
<protein>
    <submittedName>
        <fullName evidence="7">Flagellar biosynthetic protein FliO</fullName>
    </submittedName>
</protein>
<sequence length="140" mass="16087">MNIFTCSLAGLTTPYKSTSDTLFMIKYIIVATVFLFLLWGISKYLTKKQFVGIRNKNMKVIERVAITNDKYLFLVELDGIHYMISSDKNGMRLIDKREHLNIESSKSIEPQSGAFFEQLKTSISKRDSQKNTKDSKDDSN</sequence>
<keyword evidence="8" id="KW-1185">Reference proteome</keyword>
<name>A0ABT6N877_9FIRM</name>
<evidence type="ECO:0000256" key="4">
    <source>
        <dbReference type="ARBA" id="ARBA00022989"/>
    </source>
</evidence>
<feature type="transmembrane region" description="Helical" evidence="6">
    <location>
        <begin position="24"/>
        <end position="46"/>
    </location>
</feature>
<keyword evidence="5 6" id="KW-0472">Membrane</keyword>
<evidence type="ECO:0000256" key="2">
    <source>
        <dbReference type="ARBA" id="ARBA00022475"/>
    </source>
</evidence>
<comment type="subcellular location">
    <subcellularLocation>
        <location evidence="1">Cell membrane</location>
    </subcellularLocation>
</comment>
<dbReference type="Pfam" id="PF04347">
    <property type="entry name" value="FliO"/>
    <property type="match status" value="1"/>
</dbReference>
<accession>A0ABT6N877</accession>
<keyword evidence="3 6" id="KW-0812">Transmembrane</keyword>
<gene>
    <name evidence="7" type="ORF">QE109_00595</name>
</gene>
<organism evidence="7 8">
    <name type="scientific">Fusibacter bizertensis</name>
    <dbReference type="NCBI Taxonomy" id="1488331"/>
    <lineage>
        <taxon>Bacteria</taxon>
        <taxon>Bacillati</taxon>
        <taxon>Bacillota</taxon>
        <taxon>Clostridia</taxon>
        <taxon>Eubacteriales</taxon>
        <taxon>Eubacteriales Family XII. Incertae Sedis</taxon>
        <taxon>Fusibacter</taxon>
    </lineage>
</organism>
<keyword evidence="7" id="KW-0966">Cell projection</keyword>
<evidence type="ECO:0000313" key="7">
    <source>
        <dbReference type="EMBL" id="MDH8676618.1"/>
    </source>
</evidence>
<dbReference type="InterPro" id="IPR022781">
    <property type="entry name" value="Flagellar_biosynth_FliO"/>
</dbReference>
<reference evidence="7 8" key="1">
    <citation type="submission" date="2023-04" db="EMBL/GenBank/DDBJ databases">
        <title>Fusibacter bizertensis strain WBS, isolated from littoral bottom sediments of the Arctic seas - biochemical and genomic analysis.</title>
        <authorList>
            <person name="Brioukhanov A.L."/>
        </authorList>
    </citation>
    <scope>NUCLEOTIDE SEQUENCE [LARGE SCALE GENOMIC DNA]</scope>
    <source>
        <strain evidence="7 8">WBS</strain>
    </source>
</reference>
<dbReference type="Proteomes" id="UP001158045">
    <property type="component" value="Unassembled WGS sequence"/>
</dbReference>
<keyword evidence="7" id="KW-0969">Cilium</keyword>
<evidence type="ECO:0000313" key="8">
    <source>
        <dbReference type="Proteomes" id="UP001158045"/>
    </source>
</evidence>
<evidence type="ECO:0000256" key="6">
    <source>
        <dbReference type="SAM" id="Phobius"/>
    </source>
</evidence>
<proteinExistence type="predicted"/>
<evidence type="ECO:0000256" key="3">
    <source>
        <dbReference type="ARBA" id="ARBA00022692"/>
    </source>
</evidence>
<keyword evidence="2" id="KW-1003">Cell membrane</keyword>
<keyword evidence="7" id="KW-0282">Flagellum</keyword>
<evidence type="ECO:0000256" key="1">
    <source>
        <dbReference type="ARBA" id="ARBA00004236"/>
    </source>
</evidence>
<comment type="caution">
    <text evidence="7">The sequence shown here is derived from an EMBL/GenBank/DDBJ whole genome shotgun (WGS) entry which is preliminary data.</text>
</comment>
<dbReference type="EMBL" id="JARYZI010000001">
    <property type="protein sequence ID" value="MDH8676618.1"/>
    <property type="molecule type" value="Genomic_DNA"/>
</dbReference>
<keyword evidence="4 6" id="KW-1133">Transmembrane helix</keyword>